<dbReference type="CDD" id="cd00082">
    <property type="entry name" value="HisKA"/>
    <property type="match status" value="1"/>
</dbReference>
<dbReference type="InterPro" id="IPR005467">
    <property type="entry name" value="His_kinase_dom"/>
</dbReference>
<dbReference type="EC" id="2.7.13.3" evidence="2"/>
<dbReference type="GO" id="GO:0007234">
    <property type="term" value="P:osmosensory signaling via phosphorelay pathway"/>
    <property type="evidence" value="ECO:0007669"/>
    <property type="project" value="TreeGrafter"/>
</dbReference>
<reference evidence="11 12" key="1">
    <citation type="submission" date="2019-02" db="EMBL/GenBank/DDBJ databases">
        <title>Deep-cultivation of Planctomycetes and their phenomic and genomic characterization uncovers novel biology.</title>
        <authorList>
            <person name="Wiegand S."/>
            <person name="Jogler M."/>
            <person name="Boedeker C."/>
            <person name="Pinto D."/>
            <person name="Vollmers J."/>
            <person name="Rivas-Marin E."/>
            <person name="Kohn T."/>
            <person name="Peeters S.H."/>
            <person name="Heuer A."/>
            <person name="Rast P."/>
            <person name="Oberbeckmann S."/>
            <person name="Bunk B."/>
            <person name="Jeske O."/>
            <person name="Meyerdierks A."/>
            <person name="Storesund J.E."/>
            <person name="Kallscheuer N."/>
            <person name="Luecker S."/>
            <person name="Lage O.M."/>
            <person name="Pohl T."/>
            <person name="Merkel B.J."/>
            <person name="Hornburger P."/>
            <person name="Mueller R.-W."/>
            <person name="Bruemmer F."/>
            <person name="Labrenz M."/>
            <person name="Spormann A.M."/>
            <person name="Op Den Camp H."/>
            <person name="Overmann J."/>
            <person name="Amann R."/>
            <person name="Jetten M.S.M."/>
            <person name="Mascher T."/>
            <person name="Medema M.H."/>
            <person name="Devos D.P."/>
            <person name="Kaster A.-K."/>
            <person name="Ovreas L."/>
            <person name="Rohde M."/>
            <person name="Galperin M.Y."/>
            <person name="Jogler C."/>
        </authorList>
    </citation>
    <scope>NUCLEOTIDE SEQUENCE [LARGE SCALE GENOMIC DNA]</scope>
    <source>
        <strain evidence="11 12">Q31b</strain>
    </source>
</reference>
<dbReference type="CDD" id="cd00075">
    <property type="entry name" value="HATPase"/>
    <property type="match status" value="1"/>
</dbReference>
<evidence type="ECO:0000256" key="9">
    <source>
        <dbReference type="SAM" id="Coils"/>
    </source>
</evidence>
<dbReference type="Pfam" id="PF00512">
    <property type="entry name" value="HisKA"/>
    <property type="match status" value="1"/>
</dbReference>
<evidence type="ECO:0000256" key="6">
    <source>
        <dbReference type="ARBA" id="ARBA00022777"/>
    </source>
</evidence>
<dbReference type="SUPFAM" id="SSF55874">
    <property type="entry name" value="ATPase domain of HSP90 chaperone/DNA topoisomerase II/histidine kinase"/>
    <property type="match status" value="1"/>
</dbReference>
<keyword evidence="4 11" id="KW-0808">Transferase</keyword>
<dbReference type="InterPro" id="IPR004358">
    <property type="entry name" value="Sig_transdc_His_kin-like_C"/>
</dbReference>
<keyword evidence="6" id="KW-0418">Kinase</keyword>
<dbReference type="Proteomes" id="UP000315471">
    <property type="component" value="Unassembled WGS sequence"/>
</dbReference>
<gene>
    <name evidence="11" type="primary">evgS_2</name>
    <name evidence="11" type="ORF">Q31b_29540</name>
</gene>
<dbReference type="InterPro" id="IPR003594">
    <property type="entry name" value="HATPase_dom"/>
</dbReference>
<dbReference type="OrthoDB" id="276172at2"/>
<feature type="domain" description="Histidine kinase" evidence="10">
    <location>
        <begin position="79"/>
        <end position="294"/>
    </location>
</feature>
<dbReference type="SUPFAM" id="SSF47384">
    <property type="entry name" value="Homodimeric domain of signal transducing histidine kinase"/>
    <property type="match status" value="1"/>
</dbReference>
<dbReference type="SMART" id="SM00388">
    <property type="entry name" value="HisKA"/>
    <property type="match status" value="1"/>
</dbReference>
<dbReference type="Gene3D" id="3.30.565.10">
    <property type="entry name" value="Histidine kinase-like ATPase, C-terminal domain"/>
    <property type="match status" value="1"/>
</dbReference>
<proteinExistence type="predicted"/>
<dbReference type="InterPro" id="IPR036097">
    <property type="entry name" value="HisK_dim/P_sf"/>
</dbReference>
<dbReference type="GO" id="GO:0030295">
    <property type="term" value="F:protein kinase activator activity"/>
    <property type="evidence" value="ECO:0007669"/>
    <property type="project" value="TreeGrafter"/>
</dbReference>
<dbReference type="GO" id="GO:0000156">
    <property type="term" value="F:phosphorelay response regulator activity"/>
    <property type="evidence" value="ECO:0007669"/>
    <property type="project" value="TreeGrafter"/>
</dbReference>
<name>A0A5C6DYI8_9BACT</name>
<keyword evidence="3" id="KW-0597">Phosphoprotein</keyword>
<evidence type="ECO:0000256" key="3">
    <source>
        <dbReference type="ARBA" id="ARBA00022553"/>
    </source>
</evidence>
<dbReference type="PANTHER" id="PTHR42878">
    <property type="entry name" value="TWO-COMPONENT HISTIDINE KINASE"/>
    <property type="match status" value="1"/>
</dbReference>
<dbReference type="PANTHER" id="PTHR42878:SF7">
    <property type="entry name" value="SENSOR HISTIDINE KINASE GLRK"/>
    <property type="match status" value="1"/>
</dbReference>
<dbReference type="GO" id="GO:0005524">
    <property type="term" value="F:ATP binding"/>
    <property type="evidence" value="ECO:0007669"/>
    <property type="project" value="UniProtKB-KW"/>
</dbReference>
<evidence type="ECO:0000256" key="8">
    <source>
        <dbReference type="ARBA" id="ARBA00023012"/>
    </source>
</evidence>
<keyword evidence="7" id="KW-0067">ATP-binding</keyword>
<dbReference type="PROSITE" id="PS50109">
    <property type="entry name" value="HIS_KIN"/>
    <property type="match status" value="1"/>
</dbReference>
<evidence type="ECO:0000256" key="5">
    <source>
        <dbReference type="ARBA" id="ARBA00022741"/>
    </source>
</evidence>
<evidence type="ECO:0000313" key="11">
    <source>
        <dbReference type="EMBL" id="TWU41505.1"/>
    </source>
</evidence>
<dbReference type="GO" id="GO:0000155">
    <property type="term" value="F:phosphorelay sensor kinase activity"/>
    <property type="evidence" value="ECO:0007669"/>
    <property type="project" value="InterPro"/>
</dbReference>
<dbReference type="Gene3D" id="1.10.287.130">
    <property type="match status" value="1"/>
</dbReference>
<comment type="catalytic activity">
    <reaction evidence="1">
        <text>ATP + protein L-histidine = ADP + protein N-phospho-L-histidine.</text>
        <dbReference type="EC" id="2.7.13.3"/>
    </reaction>
</comment>
<feature type="coiled-coil region" evidence="9">
    <location>
        <begin position="476"/>
        <end position="503"/>
    </location>
</feature>
<evidence type="ECO:0000256" key="4">
    <source>
        <dbReference type="ARBA" id="ARBA00022679"/>
    </source>
</evidence>
<keyword evidence="5" id="KW-0547">Nucleotide-binding</keyword>
<dbReference type="Pfam" id="PF02518">
    <property type="entry name" value="HATPase_c"/>
    <property type="match status" value="1"/>
</dbReference>
<evidence type="ECO:0000256" key="2">
    <source>
        <dbReference type="ARBA" id="ARBA00012438"/>
    </source>
</evidence>
<dbReference type="SMART" id="SM00387">
    <property type="entry name" value="HATPase_c"/>
    <property type="match status" value="1"/>
</dbReference>
<dbReference type="InterPro" id="IPR036890">
    <property type="entry name" value="HATPase_C_sf"/>
</dbReference>
<dbReference type="RefSeq" id="WP_146600305.1">
    <property type="nucleotide sequence ID" value="NZ_SJPY01000004.1"/>
</dbReference>
<dbReference type="InterPro" id="IPR050351">
    <property type="entry name" value="BphY/WalK/GraS-like"/>
</dbReference>
<evidence type="ECO:0000256" key="7">
    <source>
        <dbReference type="ARBA" id="ARBA00022840"/>
    </source>
</evidence>
<keyword evidence="8" id="KW-0902">Two-component regulatory system</keyword>
<dbReference type="PRINTS" id="PR00344">
    <property type="entry name" value="BCTRLSENSOR"/>
</dbReference>
<accession>A0A5C6DYI8</accession>
<evidence type="ECO:0000256" key="1">
    <source>
        <dbReference type="ARBA" id="ARBA00000085"/>
    </source>
</evidence>
<keyword evidence="9" id="KW-0175">Coiled coil</keyword>
<dbReference type="AlphaFoldDB" id="A0A5C6DYI8"/>
<comment type="caution">
    <text evidence="11">The sequence shown here is derived from an EMBL/GenBank/DDBJ whole genome shotgun (WGS) entry which is preliminary data.</text>
</comment>
<sequence>MITPRSRSKTNKFSLLRSGRTVRRGVERVSPSVSLPHGQSAVATPAVATPAENTRLDAVKSEPSGIEQSVREMIQMLSETAHDLRSPLTTIRESVRLVHDGEVGSVSEEQRSFLESAIHQCDCIDQMVGEMLHLDRLRTGLPRTHRRWIPVSSIRDSVQDTMAPWTMPRNIAVLWDGADEPSRMVYADPAILRRLLVNLIVNAIRVTRENEEVLVRVSPAENGEALHWSVIDQGAGISQAQMKRMETEQFASTSGEGLGLAISRQLAALHFSRLRLRSRVGYGTEVSFQTPTSGPRSVAKCWIRWRQQIGAQQAAHANQESLSRSRIQRRVRLDPPLLSVELSQQGNSPRFANRVSLGTVSLGAAMSRPDADEFDQMLQKELRLFELAYRVDTRAWVCVMDADNETLANRMQNISDTAEQTISAVRLKWSDASVMGIDHPMAAAKLTDLLVRKTLSSTSQTTIANNDQVRLGTAPIESSNAASVRLDQELKRLSAQLRRQSKTFKTQAAALRPTP</sequence>
<keyword evidence="12" id="KW-1185">Reference proteome</keyword>
<dbReference type="InterPro" id="IPR003661">
    <property type="entry name" value="HisK_dim/P_dom"/>
</dbReference>
<organism evidence="11 12">
    <name type="scientific">Novipirellula aureliae</name>
    <dbReference type="NCBI Taxonomy" id="2527966"/>
    <lineage>
        <taxon>Bacteria</taxon>
        <taxon>Pseudomonadati</taxon>
        <taxon>Planctomycetota</taxon>
        <taxon>Planctomycetia</taxon>
        <taxon>Pirellulales</taxon>
        <taxon>Pirellulaceae</taxon>
        <taxon>Novipirellula</taxon>
    </lineage>
</organism>
<protein>
    <recommendedName>
        <fullName evidence="2">histidine kinase</fullName>
        <ecNumber evidence="2">2.7.13.3</ecNumber>
    </recommendedName>
</protein>
<evidence type="ECO:0000259" key="10">
    <source>
        <dbReference type="PROSITE" id="PS50109"/>
    </source>
</evidence>
<dbReference type="EMBL" id="SJPY01000004">
    <property type="protein sequence ID" value="TWU41505.1"/>
    <property type="molecule type" value="Genomic_DNA"/>
</dbReference>
<evidence type="ECO:0000313" key="12">
    <source>
        <dbReference type="Proteomes" id="UP000315471"/>
    </source>
</evidence>